<evidence type="ECO:0000256" key="10">
    <source>
        <dbReference type="SAM" id="Coils"/>
    </source>
</evidence>
<keyword evidence="5" id="KW-0547">Nucleotide-binding</keyword>
<evidence type="ECO:0000259" key="12">
    <source>
        <dbReference type="PROSITE" id="PS50109"/>
    </source>
</evidence>
<dbReference type="Pfam" id="PF07730">
    <property type="entry name" value="HisKA_3"/>
    <property type="match status" value="1"/>
</dbReference>
<dbReference type="PANTHER" id="PTHR24421">
    <property type="entry name" value="NITRATE/NITRITE SENSOR PROTEIN NARX-RELATED"/>
    <property type="match status" value="1"/>
</dbReference>
<dbReference type="EMBL" id="VJZT01000012">
    <property type="protein sequence ID" value="TRX37736.1"/>
    <property type="molecule type" value="Genomic_DNA"/>
</dbReference>
<organism evidence="13 14">
    <name type="scientific">Flavobacterium restrictum</name>
    <dbReference type="NCBI Taxonomy" id="2594428"/>
    <lineage>
        <taxon>Bacteria</taxon>
        <taxon>Pseudomonadati</taxon>
        <taxon>Bacteroidota</taxon>
        <taxon>Flavobacteriia</taxon>
        <taxon>Flavobacteriales</taxon>
        <taxon>Flavobacteriaceae</taxon>
        <taxon>Flavobacterium</taxon>
    </lineage>
</organism>
<evidence type="ECO:0000256" key="3">
    <source>
        <dbReference type="ARBA" id="ARBA00022553"/>
    </source>
</evidence>
<keyword evidence="6" id="KW-0418">Kinase</keyword>
<dbReference type="InterPro" id="IPR011712">
    <property type="entry name" value="Sig_transdc_His_kin_sub3_dim/P"/>
</dbReference>
<name>A0A553DYC3_9FLAO</name>
<dbReference type="Pfam" id="PF13424">
    <property type="entry name" value="TPR_12"/>
    <property type="match status" value="1"/>
</dbReference>
<dbReference type="PANTHER" id="PTHR24421:SF10">
    <property type="entry name" value="NITRATE_NITRITE SENSOR PROTEIN NARQ"/>
    <property type="match status" value="1"/>
</dbReference>
<dbReference type="PROSITE" id="PS50005">
    <property type="entry name" value="TPR"/>
    <property type="match status" value="2"/>
</dbReference>
<dbReference type="SMART" id="SM00028">
    <property type="entry name" value="TPR"/>
    <property type="match status" value="3"/>
</dbReference>
<dbReference type="PROSITE" id="PS51257">
    <property type="entry name" value="PROKAR_LIPOPROTEIN"/>
    <property type="match status" value="1"/>
</dbReference>
<dbReference type="PROSITE" id="PS50109">
    <property type="entry name" value="HIS_KIN"/>
    <property type="match status" value="1"/>
</dbReference>
<dbReference type="Gene3D" id="1.25.40.10">
    <property type="entry name" value="Tetratricopeptide repeat domain"/>
    <property type="match status" value="2"/>
</dbReference>
<accession>A0A553DYC3</accession>
<evidence type="ECO:0000256" key="7">
    <source>
        <dbReference type="ARBA" id="ARBA00022840"/>
    </source>
</evidence>
<keyword evidence="7" id="KW-0067">ATP-binding</keyword>
<keyword evidence="10" id="KW-0175">Coiled coil</keyword>
<dbReference type="InterPro" id="IPR019734">
    <property type="entry name" value="TPR_rpt"/>
</dbReference>
<dbReference type="InterPro" id="IPR005467">
    <property type="entry name" value="His_kinase_dom"/>
</dbReference>
<evidence type="ECO:0000256" key="4">
    <source>
        <dbReference type="ARBA" id="ARBA00022679"/>
    </source>
</evidence>
<dbReference type="SUPFAM" id="SSF48452">
    <property type="entry name" value="TPR-like"/>
    <property type="match status" value="2"/>
</dbReference>
<feature type="repeat" description="TPR" evidence="9">
    <location>
        <begin position="193"/>
        <end position="226"/>
    </location>
</feature>
<dbReference type="InterPro" id="IPR050482">
    <property type="entry name" value="Sensor_HK_TwoCompSys"/>
</dbReference>
<keyword evidence="8" id="KW-0902">Two-component regulatory system</keyword>
<dbReference type="Pfam" id="PF02518">
    <property type="entry name" value="HATPase_c"/>
    <property type="match status" value="1"/>
</dbReference>
<dbReference type="OrthoDB" id="977000at2"/>
<evidence type="ECO:0000313" key="14">
    <source>
        <dbReference type="Proteomes" id="UP000316371"/>
    </source>
</evidence>
<dbReference type="Gene3D" id="3.30.565.10">
    <property type="entry name" value="Histidine kinase-like ATPase, C-terminal domain"/>
    <property type="match status" value="1"/>
</dbReference>
<keyword evidence="3" id="KW-0597">Phosphoprotein</keyword>
<keyword evidence="11" id="KW-1133">Transmembrane helix</keyword>
<reference evidence="13 14" key="1">
    <citation type="submission" date="2019-07" db="EMBL/GenBank/DDBJ databases">
        <title>Novel species of Flavobacterium.</title>
        <authorList>
            <person name="Liu Q."/>
            <person name="Xin Y.-H."/>
        </authorList>
    </citation>
    <scope>NUCLEOTIDE SEQUENCE [LARGE SCALE GENOMIC DNA]</scope>
    <source>
        <strain evidence="13 14">LB1R34</strain>
    </source>
</reference>
<dbReference type="InterPro" id="IPR036890">
    <property type="entry name" value="HATPase_C_sf"/>
</dbReference>
<evidence type="ECO:0000256" key="6">
    <source>
        <dbReference type="ARBA" id="ARBA00022777"/>
    </source>
</evidence>
<evidence type="ECO:0000256" key="2">
    <source>
        <dbReference type="ARBA" id="ARBA00012438"/>
    </source>
</evidence>
<dbReference type="Gene3D" id="1.20.5.1930">
    <property type="match status" value="1"/>
</dbReference>
<dbReference type="GO" id="GO:0005524">
    <property type="term" value="F:ATP binding"/>
    <property type="evidence" value="ECO:0007669"/>
    <property type="project" value="UniProtKB-KW"/>
</dbReference>
<evidence type="ECO:0000313" key="13">
    <source>
        <dbReference type="EMBL" id="TRX37736.1"/>
    </source>
</evidence>
<dbReference type="AlphaFoldDB" id="A0A553DYC3"/>
<feature type="coiled-coil region" evidence="10">
    <location>
        <begin position="516"/>
        <end position="543"/>
    </location>
</feature>
<evidence type="ECO:0000256" key="9">
    <source>
        <dbReference type="PROSITE-ProRule" id="PRU00339"/>
    </source>
</evidence>
<dbReference type="RefSeq" id="WP_144256920.1">
    <property type="nucleotide sequence ID" value="NZ_VJZT01000012.1"/>
</dbReference>
<dbReference type="GO" id="GO:0046983">
    <property type="term" value="F:protein dimerization activity"/>
    <property type="evidence" value="ECO:0007669"/>
    <property type="project" value="InterPro"/>
</dbReference>
<evidence type="ECO:0000256" key="1">
    <source>
        <dbReference type="ARBA" id="ARBA00000085"/>
    </source>
</evidence>
<evidence type="ECO:0000256" key="8">
    <source>
        <dbReference type="ARBA" id="ARBA00023012"/>
    </source>
</evidence>
<sequence length="673" mass="77201">MKKSLLILVIFIVVLFGCTKKNNNENSVSLTNDSLSSYLSLANDDSLTLTKKKEYNQKAFEIIINQENDSINRINLFKIANRYYNMNDWNDYKKTVRLIIKNAEIGKDNINTAKAFTYLGDYYVSQGISDSAFMYYFKAEKMYLKLNDNYNLARTRLSKANLQYGESDFLGGEIAVFNALKVIKGEKANDILYDANNLLGAIYNEIGDYNKAIEFHNKALESIDDKVIPNVFQSKATSLNNIGYVYQNLNEHSKAKKYFQEGLSQKKLKIDKPALYAMLVDNLAYSKFKLKELDSLPEEFIKSLKIRDSLQLTSGVFINKIHLSEFYAYQKDSVKAIQYANEALTTSRKAKNFRNVLAALKQIALVEPKNATRYSKEYIHINDSLQKAERKIGDKFSRIEYETDEIKNENTDLVIQNRNLLYVFGLVLLLTAFTFISITQRAKHRALLFKQEQQKANTEIYNLIISQQTAIESSRLIEKKRVARELHDGVLGRMFGVRINLDSLNQINDQTAFEKRNDYLTELKNIEQDIREISHDLNREKSDLINNFVVLVEDLFEKQKNTYTSKLISNIDASIKWELISNATKINLYRIVQEALQNSNKYAKATTIIIEFKKELDNLVLVISDNGIGYNVKKAKKGIGLQNIIYRTNECNGTVTIISKIGEGTTITVNVPT</sequence>
<keyword evidence="11" id="KW-0812">Transmembrane</keyword>
<dbReference type="SUPFAM" id="SSF55874">
    <property type="entry name" value="ATPase domain of HSP90 chaperone/DNA topoisomerase II/histidine kinase"/>
    <property type="match status" value="1"/>
</dbReference>
<evidence type="ECO:0000256" key="11">
    <source>
        <dbReference type="SAM" id="Phobius"/>
    </source>
</evidence>
<comment type="catalytic activity">
    <reaction evidence="1">
        <text>ATP + protein L-histidine = ADP + protein N-phospho-L-histidine.</text>
        <dbReference type="EC" id="2.7.13.3"/>
    </reaction>
</comment>
<feature type="transmembrane region" description="Helical" evidence="11">
    <location>
        <begin position="420"/>
        <end position="438"/>
    </location>
</feature>
<dbReference type="CDD" id="cd16917">
    <property type="entry name" value="HATPase_UhpB-NarQ-NarX-like"/>
    <property type="match status" value="1"/>
</dbReference>
<gene>
    <name evidence="13" type="ORF">FNW21_11620</name>
</gene>
<keyword evidence="9" id="KW-0802">TPR repeat</keyword>
<comment type="caution">
    <text evidence="13">The sequence shown here is derived from an EMBL/GenBank/DDBJ whole genome shotgun (WGS) entry which is preliminary data.</text>
</comment>
<dbReference type="GO" id="GO:0000155">
    <property type="term" value="F:phosphorelay sensor kinase activity"/>
    <property type="evidence" value="ECO:0007669"/>
    <property type="project" value="InterPro"/>
</dbReference>
<feature type="domain" description="Histidine kinase" evidence="12">
    <location>
        <begin position="588"/>
        <end position="673"/>
    </location>
</feature>
<dbReference type="InterPro" id="IPR011990">
    <property type="entry name" value="TPR-like_helical_dom_sf"/>
</dbReference>
<dbReference type="InterPro" id="IPR003594">
    <property type="entry name" value="HATPase_dom"/>
</dbReference>
<dbReference type="Proteomes" id="UP000316371">
    <property type="component" value="Unassembled WGS sequence"/>
</dbReference>
<proteinExistence type="predicted"/>
<dbReference type="GO" id="GO:0016020">
    <property type="term" value="C:membrane"/>
    <property type="evidence" value="ECO:0007669"/>
    <property type="project" value="InterPro"/>
</dbReference>
<protein>
    <recommendedName>
        <fullName evidence="2">histidine kinase</fullName>
        <ecNumber evidence="2">2.7.13.3</ecNumber>
    </recommendedName>
</protein>
<keyword evidence="11" id="KW-0472">Membrane</keyword>
<keyword evidence="4" id="KW-0808">Transferase</keyword>
<dbReference type="EC" id="2.7.13.3" evidence="2"/>
<keyword evidence="14" id="KW-1185">Reference proteome</keyword>
<feature type="repeat" description="TPR" evidence="9">
    <location>
        <begin position="236"/>
        <end position="269"/>
    </location>
</feature>
<evidence type="ECO:0000256" key="5">
    <source>
        <dbReference type="ARBA" id="ARBA00022741"/>
    </source>
</evidence>